<gene>
    <name evidence="2" type="ORF">SAMN02927928_3256</name>
</gene>
<name>A0A1G4T4S5_9CAUL</name>
<dbReference type="RefSeq" id="WP_090650062.1">
    <property type="nucleotide sequence ID" value="NZ_CBCRYE010000010.1"/>
</dbReference>
<dbReference type="OrthoDB" id="6910628at2"/>
<keyword evidence="1" id="KW-0732">Signal</keyword>
<evidence type="ECO:0000313" key="3">
    <source>
        <dbReference type="Proteomes" id="UP000199150"/>
    </source>
</evidence>
<evidence type="ECO:0000313" key="2">
    <source>
        <dbReference type="EMBL" id="SCW76276.1"/>
    </source>
</evidence>
<organism evidence="2 3">
    <name type="scientific">Asticcacaulis taihuensis</name>
    <dbReference type="NCBI Taxonomy" id="260084"/>
    <lineage>
        <taxon>Bacteria</taxon>
        <taxon>Pseudomonadati</taxon>
        <taxon>Pseudomonadota</taxon>
        <taxon>Alphaproteobacteria</taxon>
        <taxon>Caulobacterales</taxon>
        <taxon>Caulobacteraceae</taxon>
        <taxon>Asticcacaulis</taxon>
    </lineage>
</organism>
<dbReference type="PROSITE" id="PS51257">
    <property type="entry name" value="PROKAR_LIPOPROTEIN"/>
    <property type="match status" value="1"/>
</dbReference>
<proteinExistence type="predicted"/>
<reference evidence="3" key="1">
    <citation type="submission" date="2016-10" db="EMBL/GenBank/DDBJ databases">
        <authorList>
            <person name="Varghese N."/>
            <person name="Submissions S."/>
        </authorList>
    </citation>
    <scope>NUCLEOTIDE SEQUENCE [LARGE SCALE GENOMIC DNA]</scope>
    <source>
        <strain evidence="3">CGMCC 1.3431</strain>
    </source>
</reference>
<dbReference type="Proteomes" id="UP000199150">
    <property type="component" value="Unassembled WGS sequence"/>
</dbReference>
<accession>A0A1G4T4S5</accession>
<keyword evidence="3" id="KW-1185">Reference proteome</keyword>
<dbReference type="EMBL" id="FMTS01000006">
    <property type="protein sequence ID" value="SCW76276.1"/>
    <property type="molecule type" value="Genomic_DNA"/>
</dbReference>
<dbReference type="AlphaFoldDB" id="A0A1G4T4S5"/>
<feature type="signal peptide" evidence="1">
    <location>
        <begin position="1"/>
        <end position="22"/>
    </location>
</feature>
<feature type="chain" id="PRO_5011642959" description="Lipoprotein" evidence="1">
    <location>
        <begin position="23"/>
        <end position="140"/>
    </location>
</feature>
<sequence length="140" mass="14323">MRIVCAALALLALTACSKPAPEADTSSAASVAPPPVRDDWPGKYEGELMVRISGLPNAHKVVLVAATADGCTGDIGLAGGEPAKDISPTELGLTLKPDDKTTCTISIKKDGDKLTVSESGICTAYHGLACSFNGSVVRLK</sequence>
<dbReference type="STRING" id="260084.SAMN02927928_3256"/>
<protein>
    <recommendedName>
        <fullName evidence="4">Lipoprotein</fullName>
    </recommendedName>
</protein>
<evidence type="ECO:0008006" key="4">
    <source>
        <dbReference type="Google" id="ProtNLM"/>
    </source>
</evidence>
<evidence type="ECO:0000256" key="1">
    <source>
        <dbReference type="SAM" id="SignalP"/>
    </source>
</evidence>